<organism evidence="7">
    <name type="scientific">Magallana gigas</name>
    <name type="common">Pacific oyster</name>
    <name type="synonym">Crassostrea gigas</name>
    <dbReference type="NCBI Taxonomy" id="29159"/>
    <lineage>
        <taxon>Eukaryota</taxon>
        <taxon>Metazoa</taxon>
        <taxon>Spiralia</taxon>
        <taxon>Lophotrochozoa</taxon>
        <taxon>Mollusca</taxon>
        <taxon>Bivalvia</taxon>
        <taxon>Autobranchia</taxon>
        <taxon>Pteriomorphia</taxon>
        <taxon>Ostreida</taxon>
        <taxon>Ostreoidea</taxon>
        <taxon>Ostreidae</taxon>
        <taxon>Magallana</taxon>
    </lineage>
</organism>
<evidence type="ECO:0000259" key="5">
    <source>
        <dbReference type="Pfam" id="PF13359"/>
    </source>
</evidence>
<feature type="transmembrane region" description="Helical" evidence="4">
    <location>
        <begin position="21"/>
        <end position="41"/>
    </location>
</feature>
<dbReference type="EMBL" id="JH816387">
    <property type="protein sequence ID" value="EKC36474.1"/>
    <property type="molecule type" value="Genomic_DNA"/>
</dbReference>
<dbReference type="InParanoid" id="K1QZ76"/>
<evidence type="ECO:0000259" key="6">
    <source>
        <dbReference type="Pfam" id="PF13613"/>
    </source>
</evidence>
<name>K1QZ76_MAGGI</name>
<evidence type="ECO:0000256" key="3">
    <source>
        <dbReference type="SAM" id="MobiDB-lite"/>
    </source>
</evidence>
<evidence type="ECO:0000256" key="1">
    <source>
        <dbReference type="ARBA" id="ARBA00001968"/>
    </source>
</evidence>
<dbReference type="Pfam" id="PF13613">
    <property type="entry name" value="HTH_Tnp_4"/>
    <property type="match status" value="1"/>
</dbReference>
<dbReference type="Pfam" id="PF13359">
    <property type="entry name" value="DDE_Tnp_4"/>
    <property type="match status" value="1"/>
</dbReference>
<dbReference type="InterPro" id="IPR027805">
    <property type="entry name" value="Transposase_HTH_dom"/>
</dbReference>
<evidence type="ECO:0000256" key="2">
    <source>
        <dbReference type="ARBA" id="ARBA00022723"/>
    </source>
</evidence>
<evidence type="ECO:0000313" key="7">
    <source>
        <dbReference type="EMBL" id="EKC36474.1"/>
    </source>
</evidence>
<keyword evidence="4" id="KW-1133">Transmembrane helix</keyword>
<dbReference type="AlphaFoldDB" id="K1QZ76"/>
<feature type="region of interest" description="Disordered" evidence="3">
    <location>
        <begin position="54"/>
        <end position="73"/>
    </location>
</feature>
<keyword evidence="4" id="KW-0812">Transmembrane</keyword>
<feature type="domain" description="DDE Tnp4" evidence="5">
    <location>
        <begin position="154"/>
        <end position="318"/>
    </location>
</feature>
<proteinExistence type="predicted"/>
<dbReference type="HOGENOM" id="CLU_025643_2_0_1"/>
<dbReference type="InterPro" id="IPR027806">
    <property type="entry name" value="HARBI1_dom"/>
</dbReference>
<protein>
    <submittedName>
        <fullName evidence="7">Uncharacterized protein</fullName>
    </submittedName>
</protein>
<evidence type="ECO:0000256" key="4">
    <source>
        <dbReference type="SAM" id="Phobius"/>
    </source>
</evidence>
<feature type="transmembrane region" description="Helical" evidence="4">
    <location>
        <begin position="95"/>
        <end position="120"/>
    </location>
</feature>
<dbReference type="PANTHER" id="PTHR23080:SF141">
    <property type="entry name" value="TRANSPOSASE HELIX-TURN-HELIX DOMAIN-CONTAINING PROTEIN"/>
    <property type="match status" value="1"/>
</dbReference>
<dbReference type="PANTHER" id="PTHR23080">
    <property type="entry name" value="THAP DOMAIN PROTEIN"/>
    <property type="match status" value="1"/>
</dbReference>
<keyword evidence="2" id="KW-0479">Metal-binding</keyword>
<reference evidence="7" key="1">
    <citation type="journal article" date="2012" name="Nature">
        <title>The oyster genome reveals stress adaptation and complexity of shell formation.</title>
        <authorList>
            <person name="Zhang G."/>
            <person name="Fang X."/>
            <person name="Guo X."/>
            <person name="Li L."/>
            <person name="Luo R."/>
            <person name="Xu F."/>
            <person name="Yang P."/>
            <person name="Zhang L."/>
            <person name="Wang X."/>
            <person name="Qi H."/>
            <person name="Xiong Z."/>
            <person name="Que H."/>
            <person name="Xie Y."/>
            <person name="Holland P.W."/>
            <person name="Paps J."/>
            <person name="Zhu Y."/>
            <person name="Wu F."/>
            <person name="Chen Y."/>
            <person name="Wang J."/>
            <person name="Peng C."/>
            <person name="Meng J."/>
            <person name="Yang L."/>
            <person name="Liu J."/>
            <person name="Wen B."/>
            <person name="Zhang N."/>
            <person name="Huang Z."/>
            <person name="Zhu Q."/>
            <person name="Feng Y."/>
            <person name="Mount A."/>
            <person name="Hedgecock D."/>
            <person name="Xu Z."/>
            <person name="Liu Y."/>
            <person name="Domazet-Loso T."/>
            <person name="Du Y."/>
            <person name="Sun X."/>
            <person name="Zhang S."/>
            <person name="Liu B."/>
            <person name="Cheng P."/>
            <person name="Jiang X."/>
            <person name="Li J."/>
            <person name="Fan D."/>
            <person name="Wang W."/>
            <person name="Fu W."/>
            <person name="Wang T."/>
            <person name="Wang B."/>
            <person name="Zhang J."/>
            <person name="Peng Z."/>
            <person name="Li Y."/>
            <person name="Li N."/>
            <person name="Wang J."/>
            <person name="Chen M."/>
            <person name="He Y."/>
            <person name="Tan F."/>
            <person name="Song X."/>
            <person name="Zheng Q."/>
            <person name="Huang R."/>
            <person name="Yang H."/>
            <person name="Du X."/>
            <person name="Chen L."/>
            <person name="Yang M."/>
            <person name="Gaffney P.M."/>
            <person name="Wang S."/>
            <person name="Luo L."/>
            <person name="She Z."/>
            <person name="Ming Y."/>
            <person name="Huang W."/>
            <person name="Zhang S."/>
            <person name="Huang B."/>
            <person name="Zhang Y."/>
            <person name="Qu T."/>
            <person name="Ni P."/>
            <person name="Miao G."/>
            <person name="Wang J."/>
            <person name="Wang Q."/>
            <person name="Steinberg C.E."/>
            <person name="Wang H."/>
            <person name="Li N."/>
            <person name="Qian L."/>
            <person name="Zhang G."/>
            <person name="Li Y."/>
            <person name="Yang H."/>
            <person name="Liu X."/>
            <person name="Wang J."/>
            <person name="Yin Y."/>
            <person name="Wang J."/>
        </authorList>
    </citation>
    <scope>NUCLEOTIDE SEQUENCE [LARGE SCALE GENOMIC DNA]</scope>
    <source>
        <strain evidence="7">05x7-T-G4-1.051#20</strain>
    </source>
</reference>
<dbReference type="GO" id="GO:0046872">
    <property type="term" value="F:metal ion binding"/>
    <property type="evidence" value="ECO:0007669"/>
    <property type="project" value="UniProtKB-KW"/>
</dbReference>
<keyword evidence="4" id="KW-0472">Membrane</keyword>
<sequence length="328" mass="37400">MQKNDFRNDLIGKIIQDDNNIKHFLGLPSLSFLTFFLQFLAPYYNKVSFWKGAGRSGSKKWQEKNQQKPGKQRKLTMKEEFVLVMLKLRLGLDNATLSVLFNVSVGYVSTLFGTWINFLAQILNPVIKWPSKEKILNHMPLSFKLKYPNTTSIIDCTEVLIQKPKNCSAQASTWSNYKSHNTLKALVAIQPNGAFTFVSKFWSGNVSDRKITVDSKFLDLISPGDEVMADRGFQIKDLLTLKGAYLNMPPFTHERRNGKGRVLSSKQILETRKIASLRIHVERAIRRLKSYKMLAGILPLNMKNLSSAMLRVAAAFCNFMPPLSKKFK</sequence>
<feature type="domain" description="Transposase Helix-turn-helix" evidence="6">
    <location>
        <begin position="73"/>
        <end position="124"/>
    </location>
</feature>
<accession>K1QZ76</accession>
<comment type="cofactor">
    <cofactor evidence="1">
        <name>a divalent metal cation</name>
        <dbReference type="ChEBI" id="CHEBI:60240"/>
    </cofactor>
</comment>
<gene>
    <name evidence="7" type="ORF">CGI_10027009</name>
</gene>